<evidence type="ECO:0000256" key="2">
    <source>
        <dbReference type="ARBA" id="ARBA00013194"/>
    </source>
</evidence>
<feature type="signal peptide" evidence="7">
    <location>
        <begin position="1"/>
        <end position="26"/>
    </location>
</feature>
<feature type="domain" description="PPIase FKBP-type" evidence="8">
    <location>
        <begin position="261"/>
        <end position="349"/>
    </location>
</feature>
<dbReference type="InterPro" id="IPR044609">
    <property type="entry name" value="FKBP2/11"/>
</dbReference>
<dbReference type="InterPro" id="IPR001179">
    <property type="entry name" value="PPIase_FKBP_dom"/>
</dbReference>
<comment type="catalytic activity">
    <reaction evidence="1 5">
        <text>[protein]-peptidylproline (omega=180) = [protein]-peptidylproline (omega=0)</text>
        <dbReference type="Rhea" id="RHEA:16237"/>
        <dbReference type="Rhea" id="RHEA-COMP:10747"/>
        <dbReference type="Rhea" id="RHEA-COMP:10748"/>
        <dbReference type="ChEBI" id="CHEBI:83833"/>
        <dbReference type="ChEBI" id="CHEBI:83834"/>
        <dbReference type="EC" id="5.2.1.8"/>
    </reaction>
</comment>
<evidence type="ECO:0000313" key="9">
    <source>
        <dbReference type="EMBL" id="RTQ51477.1"/>
    </source>
</evidence>
<dbReference type="Proteomes" id="UP000282184">
    <property type="component" value="Unassembled WGS sequence"/>
</dbReference>
<feature type="chain" id="PRO_5018657549" description="peptidylprolyl isomerase" evidence="7">
    <location>
        <begin position="27"/>
        <end position="359"/>
    </location>
</feature>
<dbReference type="OrthoDB" id="9814548at2"/>
<dbReference type="AlphaFoldDB" id="A0A3S0JBR7"/>
<keyword evidence="3 5" id="KW-0697">Rotamase</keyword>
<evidence type="ECO:0000259" key="8">
    <source>
        <dbReference type="PROSITE" id="PS50059"/>
    </source>
</evidence>
<evidence type="ECO:0000256" key="7">
    <source>
        <dbReference type="SAM" id="SignalP"/>
    </source>
</evidence>
<keyword evidence="7" id="KW-0732">Signal</keyword>
<name>A0A3S0JBR7_9BACT</name>
<proteinExistence type="predicted"/>
<evidence type="ECO:0000256" key="1">
    <source>
        <dbReference type="ARBA" id="ARBA00000971"/>
    </source>
</evidence>
<evidence type="ECO:0000313" key="10">
    <source>
        <dbReference type="Proteomes" id="UP000282184"/>
    </source>
</evidence>
<evidence type="ECO:0000256" key="4">
    <source>
        <dbReference type="ARBA" id="ARBA00023235"/>
    </source>
</evidence>
<dbReference type="PROSITE" id="PS50059">
    <property type="entry name" value="FKBP_PPIASE"/>
    <property type="match status" value="1"/>
</dbReference>
<dbReference type="EMBL" id="RXOF01000003">
    <property type="protein sequence ID" value="RTQ51477.1"/>
    <property type="molecule type" value="Genomic_DNA"/>
</dbReference>
<protein>
    <recommendedName>
        <fullName evidence="2 5">peptidylprolyl isomerase</fullName>
        <ecNumber evidence="2 5">5.2.1.8</ecNumber>
    </recommendedName>
</protein>
<accession>A0A3S0JBR7</accession>
<dbReference type="PANTHER" id="PTHR45779:SF7">
    <property type="entry name" value="PEPTIDYLPROLYL ISOMERASE"/>
    <property type="match status" value="1"/>
</dbReference>
<evidence type="ECO:0000256" key="6">
    <source>
        <dbReference type="SAM" id="MobiDB-lite"/>
    </source>
</evidence>
<dbReference type="PANTHER" id="PTHR45779">
    <property type="entry name" value="PEPTIDYLPROLYL ISOMERASE"/>
    <property type="match status" value="1"/>
</dbReference>
<evidence type="ECO:0000256" key="3">
    <source>
        <dbReference type="ARBA" id="ARBA00023110"/>
    </source>
</evidence>
<comment type="caution">
    <text evidence="9">The sequence shown here is derived from an EMBL/GenBank/DDBJ whole genome shotgun (WGS) entry which is preliminary data.</text>
</comment>
<dbReference type="EC" id="5.2.1.8" evidence="2 5"/>
<dbReference type="SUPFAM" id="SSF54534">
    <property type="entry name" value="FKBP-like"/>
    <property type="match status" value="1"/>
</dbReference>
<dbReference type="GO" id="GO:0003755">
    <property type="term" value="F:peptidyl-prolyl cis-trans isomerase activity"/>
    <property type="evidence" value="ECO:0007669"/>
    <property type="project" value="UniProtKB-KW"/>
</dbReference>
<feature type="compositionally biased region" description="Low complexity" evidence="6">
    <location>
        <begin position="30"/>
        <end position="53"/>
    </location>
</feature>
<gene>
    <name evidence="9" type="ORF">EJV47_06660</name>
</gene>
<keyword evidence="10" id="KW-1185">Reference proteome</keyword>
<dbReference type="InterPro" id="IPR046357">
    <property type="entry name" value="PPIase_dom_sf"/>
</dbReference>
<dbReference type="Gene3D" id="3.10.50.40">
    <property type="match status" value="1"/>
</dbReference>
<sequence>MSTTMTRRTRPAGALLACLGLSALLAFQTKPTQTKPAPKKPTAAKPAPAKAAPATPPAYNRLKSGTEYRIYKRVNGRYVRQPALVPAAAAAAYAKRVGQIMALHVEYRTAKDSVLFQSRRQQMGFPVRVPLQTVTVKGGLEEAISLLQAGDSAVFRFNADSLSLKTTGQPAPAVVKRHGNTMRLLVKVAAIQSQAEAMAAQQKLMEAMQAKANLADEKQKPIDDKLIQEYLQKNSLQAQKTASGLYYIITQPVSGARPAKGEIVAVHYRGTLLDGKEFDSSLKRGQPIEFPLGVGSVIPGWDEGIALLSKGSKAVLLIPSSLGYGARGAGADIPPHAILRFDVELVDIKAATPAPAPVR</sequence>
<dbReference type="RefSeq" id="WP_126692369.1">
    <property type="nucleotide sequence ID" value="NZ_RXOF01000003.1"/>
</dbReference>
<dbReference type="Pfam" id="PF00254">
    <property type="entry name" value="FKBP_C"/>
    <property type="match status" value="1"/>
</dbReference>
<evidence type="ECO:0000256" key="5">
    <source>
        <dbReference type="PROSITE-ProRule" id="PRU00277"/>
    </source>
</evidence>
<reference evidence="9 10" key="1">
    <citation type="submission" date="2018-12" db="EMBL/GenBank/DDBJ databases">
        <title>Hymenobacter gummosus sp. nov., isolated from a spring.</title>
        <authorList>
            <person name="Nie L."/>
        </authorList>
    </citation>
    <scope>NUCLEOTIDE SEQUENCE [LARGE SCALE GENOMIC DNA]</scope>
    <source>
        <strain evidence="9 10">KCTC 52166</strain>
    </source>
</reference>
<organism evidence="9 10">
    <name type="scientific">Hymenobacter gummosus</name>
    <dbReference type="NCBI Taxonomy" id="1776032"/>
    <lineage>
        <taxon>Bacteria</taxon>
        <taxon>Pseudomonadati</taxon>
        <taxon>Bacteroidota</taxon>
        <taxon>Cytophagia</taxon>
        <taxon>Cytophagales</taxon>
        <taxon>Hymenobacteraceae</taxon>
        <taxon>Hymenobacter</taxon>
    </lineage>
</organism>
<keyword evidence="4 5" id="KW-0413">Isomerase</keyword>
<dbReference type="FunFam" id="3.10.50.40:FF:000006">
    <property type="entry name" value="Peptidyl-prolyl cis-trans isomerase"/>
    <property type="match status" value="1"/>
</dbReference>
<feature type="region of interest" description="Disordered" evidence="6">
    <location>
        <begin position="30"/>
        <end position="58"/>
    </location>
</feature>